<dbReference type="PANTHER" id="PTHR37314">
    <property type="entry name" value="SLR0142 PROTEIN"/>
    <property type="match status" value="1"/>
</dbReference>
<keyword evidence="1" id="KW-0812">Transmembrane</keyword>
<feature type="transmembrane region" description="Helical" evidence="1">
    <location>
        <begin position="221"/>
        <end position="240"/>
    </location>
</feature>
<reference evidence="2 3" key="1">
    <citation type="submission" date="2019-03" db="EMBL/GenBank/DDBJ databases">
        <title>Genomic Encyclopedia of Type Strains, Phase IV (KMG-IV): sequencing the most valuable type-strain genomes for metagenomic binning, comparative biology and taxonomic classification.</title>
        <authorList>
            <person name="Goeker M."/>
        </authorList>
    </citation>
    <scope>NUCLEOTIDE SEQUENCE [LARGE SCALE GENOMIC DNA]</scope>
    <source>
        <strain evidence="2 3">DSM 11901</strain>
    </source>
</reference>
<feature type="transmembrane region" description="Helical" evidence="1">
    <location>
        <begin position="195"/>
        <end position="215"/>
    </location>
</feature>
<proteinExistence type="predicted"/>
<dbReference type="EMBL" id="SNXW01000001">
    <property type="protein sequence ID" value="TDP88291.1"/>
    <property type="molecule type" value="Genomic_DNA"/>
</dbReference>
<sequence>MLFQYARRLIGRDRTPDANRHLGIALAFVAGATNAGAFLAVRQYTSHMTGLVSSMADDIVLGNTPLVLSALGGLVSFILGAATTAVLVNLARRHSLHSQYALPLLLEALWMLMFGLMGSQLAEIGEDFVPATVVVLCFMMGLQNAVITKISNSEIRTTHVTGMVTDIGIELGKLFYWNRMPESVSPPVRVNLRRLGTLSALVGAFFLGGLIGALGFKHLGYAMTLPLALLLASLALVPAADDVRALLGKSTQGHRT</sequence>
<feature type="transmembrane region" description="Helical" evidence="1">
    <location>
        <begin position="100"/>
        <end position="122"/>
    </location>
</feature>
<feature type="transmembrane region" description="Helical" evidence="1">
    <location>
        <begin position="21"/>
        <end position="45"/>
    </location>
</feature>
<dbReference type="AlphaFoldDB" id="A0A4R6RNH8"/>
<dbReference type="RefSeq" id="WP_133605919.1">
    <property type="nucleotide sequence ID" value="NZ_SNXW01000001.1"/>
</dbReference>
<keyword evidence="3" id="KW-1185">Reference proteome</keyword>
<protein>
    <submittedName>
        <fullName evidence="2">Uncharacterized membrane protein YoaK (UPF0700 family)</fullName>
    </submittedName>
</protein>
<organism evidence="2 3">
    <name type="scientific">Aquabacterium commune</name>
    <dbReference type="NCBI Taxonomy" id="70586"/>
    <lineage>
        <taxon>Bacteria</taxon>
        <taxon>Pseudomonadati</taxon>
        <taxon>Pseudomonadota</taxon>
        <taxon>Betaproteobacteria</taxon>
        <taxon>Burkholderiales</taxon>
        <taxon>Aquabacterium</taxon>
    </lineage>
</organism>
<name>A0A4R6RNH8_9BURK</name>
<dbReference type="InterPro" id="IPR010699">
    <property type="entry name" value="DUF1275"/>
</dbReference>
<accession>A0A4R6RNH8</accession>
<feature type="transmembrane region" description="Helical" evidence="1">
    <location>
        <begin position="65"/>
        <end position="88"/>
    </location>
</feature>
<comment type="caution">
    <text evidence="2">The sequence shown here is derived from an EMBL/GenBank/DDBJ whole genome shotgun (WGS) entry which is preliminary data.</text>
</comment>
<keyword evidence="1" id="KW-0472">Membrane</keyword>
<dbReference type="Proteomes" id="UP000294593">
    <property type="component" value="Unassembled WGS sequence"/>
</dbReference>
<dbReference type="OrthoDB" id="270162at2"/>
<dbReference type="Pfam" id="PF06912">
    <property type="entry name" value="DUF1275"/>
    <property type="match status" value="1"/>
</dbReference>
<dbReference type="PANTHER" id="PTHR37314:SF4">
    <property type="entry name" value="UPF0700 TRANSMEMBRANE PROTEIN YOAK"/>
    <property type="match status" value="1"/>
</dbReference>
<gene>
    <name evidence="2" type="ORF">EV672_101436</name>
</gene>
<feature type="transmembrane region" description="Helical" evidence="1">
    <location>
        <begin position="128"/>
        <end position="147"/>
    </location>
</feature>
<evidence type="ECO:0000256" key="1">
    <source>
        <dbReference type="SAM" id="Phobius"/>
    </source>
</evidence>
<evidence type="ECO:0000313" key="2">
    <source>
        <dbReference type="EMBL" id="TDP88291.1"/>
    </source>
</evidence>
<evidence type="ECO:0000313" key="3">
    <source>
        <dbReference type="Proteomes" id="UP000294593"/>
    </source>
</evidence>
<keyword evidence="1" id="KW-1133">Transmembrane helix</keyword>